<keyword evidence="3" id="KW-1133">Transmembrane helix</keyword>
<proteinExistence type="predicted"/>
<comment type="subcellular location">
    <subcellularLocation>
        <location evidence="1">Endomembrane system</location>
    </subcellularLocation>
</comment>
<evidence type="ECO:0000313" key="9">
    <source>
        <dbReference type="Proteomes" id="UP000291422"/>
    </source>
</evidence>
<feature type="signal peptide" evidence="6">
    <location>
        <begin position="1"/>
        <end position="26"/>
    </location>
</feature>
<evidence type="ECO:0000313" key="8">
    <source>
        <dbReference type="EMBL" id="RYN79032.1"/>
    </source>
</evidence>
<accession>A0A4V1WSD8</accession>
<feature type="compositionally biased region" description="Polar residues" evidence="5">
    <location>
        <begin position="131"/>
        <end position="144"/>
    </location>
</feature>
<feature type="compositionally biased region" description="Polar residues" evidence="5">
    <location>
        <begin position="611"/>
        <end position="634"/>
    </location>
</feature>
<protein>
    <recommendedName>
        <fullName evidence="7">SUN domain-containing protein</fullName>
    </recommendedName>
</protein>
<organism evidence="8 9">
    <name type="scientific">Alternaria alternata</name>
    <name type="common">Alternaria rot fungus</name>
    <name type="synonym">Torula alternata</name>
    <dbReference type="NCBI Taxonomy" id="5599"/>
    <lineage>
        <taxon>Eukaryota</taxon>
        <taxon>Fungi</taxon>
        <taxon>Dikarya</taxon>
        <taxon>Ascomycota</taxon>
        <taxon>Pezizomycotina</taxon>
        <taxon>Dothideomycetes</taxon>
        <taxon>Pleosporomycetidae</taxon>
        <taxon>Pleosporales</taxon>
        <taxon>Pleosporineae</taxon>
        <taxon>Pleosporaceae</taxon>
        <taxon>Alternaria</taxon>
        <taxon>Alternaria sect. Alternaria</taxon>
        <taxon>Alternaria alternata complex</taxon>
    </lineage>
</organism>
<feature type="compositionally biased region" description="Basic and acidic residues" evidence="5">
    <location>
        <begin position="970"/>
        <end position="988"/>
    </location>
</feature>
<feature type="compositionally biased region" description="Low complexity" evidence="5">
    <location>
        <begin position="490"/>
        <end position="504"/>
    </location>
</feature>
<sequence>MRTTGTPLRNWTLLLLLCSVSTSALAEAANEAANGESSATAYEGATPQHTSTPASSPTYSPSPSSVRRYASSGSTCPYRTINYITHTLPQQCAKASWSAPGEAIATAGTGVEEGAIAGLQTPTPAAGNGSEGNTGLDNGATSVATPEADSTAATTNAASAAEPELDLEADSPFDNANFLSFEEWKKRNLAAVGQSPENVGQGRAAGTNQPARRRPVNVNALDSLGDEGEISIDFSGFGSPEDENVANSIQHGKQSAGASKAADGEGKVAPSSWALSKDAGKTCKERFNFASFDCAATVLKTNKQAKSSSSILVENKDSYMLNICSADNKFLIVELCDDILVDTIVLANYEFFSSMFRHFRVSVSDRYPVKLEKWRTLGTFEARNSRDIQPFLITEPQIWARYLRVEFLTQFGNEYYCPLSVLRVHGTTMMEQFRQEEEEARGIDDDDDLEADGVEVKKPAADSGPLPPEEIPIEAAKDLGIDDANEDVSSEANSAPSSESSPAPMVTAEPADEPPQNQPVPESTTTSPLSVPSAYGAGSENITAYGEPKSSDTPPPKPTDGISHVESSSSDASTNNSSDSVSRVDTVTAPTDNATASSSGSPAAKASSNSTVASPPSQGRGSSTQPNAPAPSTQESFFKSIHKRLQYLEANSTLSLQYIEEQSRALRHAFVKVEKRQLAKTEKFLDHLNSTVMLELKSFRNMYDQLWQSTVIELESMKERQQSEMGEIGTRLTLLADELVWQKRMAVVQSTLLLLCLGLVLFVRSGTLGGAGAGGGGGNDMPIVQQLGSKYSSFFESSPPRRMSETEGMSRQRRTFRSMWRSGEASSGHLSDHHDDHRRDSDDGVGRGRGDGSDTETEGLRSPVRIQYSPPTPTSPASPHVHASRHLHRHRREDAEGEPSSSPPPIQSIRTNGIHANSARVNDDDDDDDDDQNEPETPITTTTTTTAEDQATRIQVLETQSGPATPNGTRDSRPSWEEVERAVDLLKAEEEEQQNQQQQQQQQQQHQQQQGQKNNVFASSPPNSPGGSPGRKRRRKREKGGGKAAGAEMKSPLRRSYSSFDGGGGE</sequence>
<feature type="domain" description="SUN" evidence="7">
    <location>
        <begin position="261"/>
        <end position="429"/>
    </location>
</feature>
<feature type="compositionally biased region" description="Basic and acidic residues" evidence="5">
    <location>
        <begin position="830"/>
        <end position="852"/>
    </location>
</feature>
<dbReference type="GO" id="GO:0016020">
    <property type="term" value="C:membrane"/>
    <property type="evidence" value="ECO:0007669"/>
    <property type="project" value="InterPro"/>
</dbReference>
<gene>
    <name evidence="8" type="ORF">AA0117_g3842</name>
</gene>
<feature type="compositionally biased region" description="Polar residues" evidence="5">
    <location>
        <begin position="947"/>
        <end position="969"/>
    </location>
</feature>
<dbReference type="EMBL" id="PDXD01000006">
    <property type="protein sequence ID" value="RYN79032.1"/>
    <property type="molecule type" value="Genomic_DNA"/>
</dbReference>
<dbReference type="FunFam" id="2.60.120.260:FF:000082">
    <property type="entry name" value="Sad1/UNC domain protein"/>
    <property type="match status" value="1"/>
</dbReference>
<dbReference type="AlphaFoldDB" id="A0A4V1WSD8"/>
<dbReference type="PROSITE" id="PS51469">
    <property type="entry name" value="SUN"/>
    <property type="match status" value="1"/>
</dbReference>
<dbReference type="InterPro" id="IPR012919">
    <property type="entry name" value="SUN_dom"/>
</dbReference>
<evidence type="ECO:0000256" key="2">
    <source>
        <dbReference type="ARBA" id="ARBA00022692"/>
    </source>
</evidence>
<keyword evidence="2" id="KW-0812">Transmembrane</keyword>
<dbReference type="Gene3D" id="2.60.120.260">
    <property type="entry name" value="Galactose-binding domain-like"/>
    <property type="match status" value="1"/>
</dbReference>
<dbReference type="PANTHER" id="PTHR12953">
    <property type="entry name" value="MEMBRANE PROTEIN CH1 RELATED"/>
    <property type="match status" value="1"/>
</dbReference>
<dbReference type="VEuPathDB" id="FungiDB:CC77DRAFT_964935"/>
<feature type="compositionally biased region" description="Low complexity" evidence="5">
    <location>
        <begin position="148"/>
        <end position="161"/>
    </location>
</feature>
<dbReference type="Proteomes" id="UP000291422">
    <property type="component" value="Unassembled WGS sequence"/>
</dbReference>
<dbReference type="InterPro" id="IPR045120">
    <property type="entry name" value="Suco/Slp1-like"/>
</dbReference>
<comment type="caution">
    <text evidence="8">The sequence shown here is derived from an EMBL/GenBank/DDBJ whole genome shotgun (WGS) entry which is preliminary data.</text>
</comment>
<feature type="region of interest" description="Disordered" evidence="5">
    <location>
        <begin position="794"/>
        <end position="1066"/>
    </location>
</feature>
<reference evidence="9" key="1">
    <citation type="journal article" date="2019" name="bioRxiv">
        <title>Genomics, evolutionary history and diagnostics of the Alternaria alternata species group including apple and Asian pear pathotypes.</title>
        <authorList>
            <person name="Armitage A.D."/>
            <person name="Cockerton H.M."/>
            <person name="Sreenivasaprasad S."/>
            <person name="Woodhall J.W."/>
            <person name="Lane C.R."/>
            <person name="Harrison R.J."/>
            <person name="Clarkson J.P."/>
        </authorList>
    </citation>
    <scope>NUCLEOTIDE SEQUENCE [LARGE SCALE GENOMIC DNA]</scope>
    <source>
        <strain evidence="9">FERA 1177</strain>
    </source>
</reference>
<dbReference type="GO" id="GO:0034975">
    <property type="term" value="P:protein folding in endoplasmic reticulum"/>
    <property type="evidence" value="ECO:0007669"/>
    <property type="project" value="TreeGrafter"/>
</dbReference>
<feature type="compositionally biased region" description="Acidic residues" evidence="5">
    <location>
        <begin position="923"/>
        <end position="934"/>
    </location>
</feature>
<dbReference type="PANTHER" id="PTHR12953:SF0">
    <property type="entry name" value="SUN DOMAIN-CONTAINING OSSIFICATION FACTOR"/>
    <property type="match status" value="1"/>
</dbReference>
<feature type="compositionally biased region" description="Low complexity" evidence="5">
    <location>
        <begin position="994"/>
        <end position="1012"/>
    </location>
</feature>
<keyword evidence="4" id="KW-0472">Membrane</keyword>
<evidence type="ECO:0000256" key="1">
    <source>
        <dbReference type="ARBA" id="ARBA00004308"/>
    </source>
</evidence>
<feature type="region of interest" description="Disordered" evidence="5">
    <location>
        <begin position="486"/>
        <end position="634"/>
    </location>
</feature>
<feature type="compositionally biased region" description="Low complexity" evidence="5">
    <location>
        <begin position="50"/>
        <end position="71"/>
    </location>
</feature>
<feature type="region of interest" description="Disordered" evidence="5">
    <location>
        <begin position="36"/>
        <end position="71"/>
    </location>
</feature>
<dbReference type="Pfam" id="PF07738">
    <property type="entry name" value="Sad1_UNC"/>
    <property type="match status" value="1"/>
</dbReference>
<evidence type="ECO:0000256" key="6">
    <source>
        <dbReference type="SAM" id="SignalP"/>
    </source>
</evidence>
<evidence type="ECO:0000259" key="7">
    <source>
        <dbReference type="PROSITE" id="PS51469"/>
    </source>
</evidence>
<evidence type="ECO:0000256" key="3">
    <source>
        <dbReference type="ARBA" id="ARBA00022989"/>
    </source>
</evidence>
<feature type="compositionally biased region" description="Basic residues" evidence="5">
    <location>
        <begin position="882"/>
        <end position="891"/>
    </location>
</feature>
<feature type="compositionally biased region" description="Low complexity" evidence="5">
    <location>
        <begin position="567"/>
        <end position="610"/>
    </location>
</feature>
<evidence type="ECO:0000256" key="5">
    <source>
        <dbReference type="SAM" id="MobiDB-lite"/>
    </source>
</evidence>
<keyword evidence="6" id="KW-0732">Signal</keyword>
<dbReference type="GO" id="GO:0012505">
    <property type="term" value="C:endomembrane system"/>
    <property type="evidence" value="ECO:0007669"/>
    <property type="project" value="UniProtKB-SubCell"/>
</dbReference>
<dbReference type="GO" id="GO:0005737">
    <property type="term" value="C:cytoplasm"/>
    <property type="evidence" value="ECO:0007669"/>
    <property type="project" value="TreeGrafter"/>
</dbReference>
<name>A0A4V1WSD8_ALTAL</name>
<feature type="chain" id="PRO_5020932095" description="SUN domain-containing protein" evidence="6">
    <location>
        <begin position="27"/>
        <end position="1066"/>
    </location>
</feature>
<feature type="compositionally biased region" description="Polar residues" evidence="5">
    <location>
        <begin position="519"/>
        <end position="530"/>
    </location>
</feature>
<feature type="region of interest" description="Disordered" evidence="5">
    <location>
        <begin position="120"/>
        <end position="163"/>
    </location>
</feature>
<evidence type="ECO:0000256" key="4">
    <source>
        <dbReference type="ARBA" id="ARBA00023136"/>
    </source>
</evidence>